<dbReference type="Pfam" id="PF13508">
    <property type="entry name" value="Acetyltransf_7"/>
    <property type="match status" value="1"/>
</dbReference>
<name>A0A1R1X4V7_9FUNG</name>
<organism evidence="2 3">
    <name type="scientific">Smittium culicis</name>
    <dbReference type="NCBI Taxonomy" id="133412"/>
    <lineage>
        <taxon>Eukaryota</taxon>
        <taxon>Fungi</taxon>
        <taxon>Fungi incertae sedis</taxon>
        <taxon>Zoopagomycota</taxon>
        <taxon>Kickxellomycotina</taxon>
        <taxon>Harpellomycetes</taxon>
        <taxon>Harpellales</taxon>
        <taxon>Legeriomycetaceae</taxon>
        <taxon>Smittium</taxon>
    </lineage>
</organism>
<accession>A0A1R1X4V7</accession>
<evidence type="ECO:0000313" key="2">
    <source>
        <dbReference type="EMBL" id="OMJ09663.1"/>
    </source>
</evidence>
<dbReference type="AlphaFoldDB" id="A0A1R1X4V7"/>
<dbReference type="InterPro" id="IPR000182">
    <property type="entry name" value="GNAT_dom"/>
</dbReference>
<comment type="caution">
    <text evidence="2">The sequence shown here is derived from an EMBL/GenBank/DDBJ whole genome shotgun (WGS) entry which is preliminary data.</text>
</comment>
<evidence type="ECO:0000259" key="1">
    <source>
        <dbReference type="PROSITE" id="PS51186"/>
    </source>
</evidence>
<dbReference type="SUPFAM" id="SSF55729">
    <property type="entry name" value="Acyl-CoA N-acyltransferases (Nat)"/>
    <property type="match status" value="1"/>
</dbReference>
<dbReference type="Gene3D" id="3.40.630.30">
    <property type="match status" value="1"/>
</dbReference>
<dbReference type="OrthoDB" id="329272at2759"/>
<gene>
    <name evidence="2" type="ORF">AYI69_g10566</name>
</gene>
<dbReference type="UniPathway" id="UPA00113">
    <property type="reaction ID" value="UER00529"/>
</dbReference>
<proteinExistence type="predicted"/>
<reference evidence="3" key="1">
    <citation type="submission" date="2017-01" db="EMBL/GenBank/DDBJ databases">
        <authorList>
            <person name="Wang Y."/>
            <person name="White M."/>
            <person name="Kvist S."/>
            <person name="Moncalvo J.-M."/>
        </authorList>
    </citation>
    <scope>NUCLEOTIDE SEQUENCE [LARGE SCALE GENOMIC DNA]</scope>
    <source>
        <strain evidence="3">ID-206-W2</strain>
    </source>
</reference>
<dbReference type="PROSITE" id="PS51186">
    <property type="entry name" value="GNAT"/>
    <property type="match status" value="1"/>
</dbReference>
<keyword evidence="3" id="KW-1185">Reference proteome</keyword>
<evidence type="ECO:0000313" key="3">
    <source>
        <dbReference type="Proteomes" id="UP000187429"/>
    </source>
</evidence>
<dbReference type="CDD" id="cd04301">
    <property type="entry name" value="NAT_SF"/>
    <property type="match status" value="1"/>
</dbReference>
<dbReference type="InterPro" id="IPR016181">
    <property type="entry name" value="Acyl_CoA_acyltransferase"/>
</dbReference>
<dbReference type="GO" id="GO:0006048">
    <property type="term" value="P:UDP-N-acetylglucosamine biosynthetic process"/>
    <property type="evidence" value="ECO:0007669"/>
    <property type="project" value="UniProtKB-UniPathway"/>
</dbReference>
<dbReference type="GO" id="GO:0016747">
    <property type="term" value="F:acyltransferase activity, transferring groups other than amino-acyl groups"/>
    <property type="evidence" value="ECO:0007669"/>
    <property type="project" value="InterPro"/>
</dbReference>
<protein>
    <submittedName>
        <fullName evidence="2">UPF0039 protein YybD</fullName>
    </submittedName>
</protein>
<feature type="domain" description="N-acetyltransferase" evidence="1">
    <location>
        <begin position="9"/>
        <end position="158"/>
    </location>
</feature>
<dbReference type="EMBL" id="LSSM01006955">
    <property type="protein sequence ID" value="OMJ09663.1"/>
    <property type="molecule type" value="Genomic_DNA"/>
</dbReference>
<sequence>MTEKRAEVTVILAKTKEEKDLGQSVRTQVLDKEMGFSVASGIDDYDQICSYLLATLTTDEVTDLPVGSLRFFKYSPTLAKIGRVAVLKEHRKLGIGKKMILFSENVIWTSPEFSEVKQIGLNSMYDKREFYLRLGYRIEGEMFLEEDSPHIFVVKDRPTN</sequence>
<dbReference type="Proteomes" id="UP000187429">
    <property type="component" value="Unassembled WGS sequence"/>
</dbReference>